<name>K7A0Y1_9ALTE</name>
<feature type="domain" description="Transposase IS110-like N-terminal" evidence="1">
    <location>
        <begin position="4"/>
        <end position="152"/>
    </location>
</feature>
<dbReference type="EMBL" id="CP003837">
    <property type="protein sequence ID" value="AGH45565.1"/>
    <property type="molecule type" value="Genomic_DNA"/>
</dbReference>
<dbReference type="PATRIC" id="fig|1129794.4.peg.3436"/>
<dbReference type="KEGG" id="gps:C427_3456"/>
<accession>K7A0Y1</accession>
<gene>
    <name evidence="3" type="ORF">C427_3456</name>
</gene>
<dbReference type="PANTHER" id="PTHR33055">
    <property type="entry name" value="TRANSPOSASE FOR INSERTION SEQUENCE ELEMENT IS1111A"/>
    <property type="match status" value="1"/>
</dbReference>
<dbReference type="PANTHER" id="PTHR33055:SF3">
    <property type="entry name" value="PUTATIVE TRANSPOSASE FOR IS117-RELATED"/>
    <property type="match status" value="1"/>
</dbReference>
<evidence type="ECO:0000313" key="3">
    <source>
        <dbReference type="EMBL" id="AGH45565.1"/>
    </source>
</evidence>
<dbReference type="InterPro" id="IPR003346">
    <property type="entry name" value="Transposase_20"/>
</dbReference>
<dbReference type="OrthoDB" id="9795150at2"/>
<dbReference type="Pfam" id="PF02371">
    <property type="entry name" value="Transposase_20"/>
    <property type="match status" value="1"/>
</dbReference>
<dbReference type="NCBIfam" id="NF033542">
    <property type="entry name" value="transpos_IS110"/>
    <property type="match status" value="1"/>
</dbReference>
<dbReference type="GO" id="GO:0003677">
    <property type="term" value="F:DNA binding"/>
    <property type="evidence" value="ECO:0007669"/>
    <property type="project" value="InterPro"/>
</dbReference>
<evidence type="ECO:0000259" key="1">
    <source>
        <dbReference type="Pfam" id="PF01548"/>
    </source>
</evidence>
<dbReference type="Pfam" id="PF01548">
    <property type="entry name" value="DEDD_Tnp_IS110"/>
    <property type="match status" value="1"/>
</dbReference>
<dbReference type="RefSeq" id="WP_007635168.1">
    <property type="nucleotide sequence ID" value="NC_020514.1"/>
</dbReference>
<dbReference type="InterPro" id="IPR002525">
    <property type="entry name" value="Transp_IS110-like_N"/>
</dbReference>
<proteinExistence type="predicted"/>
<evidence type="ECO:0000259" key="2">
    <source>
        <dbReference type="Pfam" id="PF02371"/>
    </source>
</evidence>
<keyword evidence="4" id="KW-1185">Reference proteome</keyword>
<dbReference type="Proteomes" id="UP000011864">
    <property type="component" value="Chromosome"/>
</dbReference>
<dbReference type="GO" id="GO:0006313">
    <property type="term" value="P:DNA transposition"/>
    <property type="evidence" value="ECO:0007669"/>
    <property type="project" value="InterPro"/>
</dbReference>
<dbReference type="AlphaFoldDB" id="K7A0Y1"/>
<dbReference type="GO" id="GO:0004803">
    <property type="term" value="F:transposase activity"/>
    <property type="evidence" value="ECO:0007669"/>
    <property type="project" value="InterPro"/>
</dbReference>
<dbReference type="eggNOG" id="COG3547">
    <property type="taxonomic scope" value="Bacteria"/>
</dbReference>
<sequence length="322" mass="36164">MIFVGIDISKLSFNVAVLIDSKYQSRQFENKQSGFLKLSQWIKSFKNPAYFCLEATGIYGLALAKHLYQTNQKVIVANPLQTHAFAKMEMARNKTDKADAMSIARYCQYLFNRGEIDKSLFIPRSAAFERVQFLVTRLDQLSKMKSQENNRSGVSLDKAAARSIGSMLAFIDKQIMVIKKEIAMIIKQDEQLTVQLKLLVSINGIGDKTAWALLAYIGDISLFENSKQISSYAGLNPSIDQSGTSLNRSSLSKTGSTRLSKSLYMPAIVAVRYNPLMLAFYNKLLTKGKPKKVALIAVMRKLLVLAYGVLKSRKPFDVNYQH</sequence>
<organism evidence="3 4">
    <name type="scientific">Paraglaciecola psychrophila 170</name>
    <dbReference type="NCBI Taxonomy" id="1129794"/>
    <lineage>
        <taxon>Bacteria</taxon>
        <taxon>Pseudomonadati</taxon>
        <taxon>Pseudomonadota</taxon>
        <taxon>Gammaproteobacteria</taxon>
        <taxon>Alteromonadales</taxon>
        <taxon>Alteromonadaceae</taxon>
        <taxon>Paraglaciecola</taxon>
    </lineage>
</organism>
<reference evidence="3 4" key="1">
    <citation type="journal article" date="2013" name="Genome Announc.">
        <title>Complete Genome Sequence of Glaciecola psychrophila Strain 170T.</title>
        <authorList>
            <person name="Yin J."/>
            <person name="Chen J."/>
            <person name="Liu G."/>
            <person name="Yu Y."/>
            <person name="Song L."/>
            <person name="Wang X."/>
            <person name="Qu X."/>
        </authorList>
    </citation>
    <scope>NUCLEOTIDE SEQUENCE [LARGE SCALE GENOMIC DNA]</scope>
    <source>
        <strain evidence="3 4">170</strain>
    </source>
</reference>
<dbReference type="InterPro" id="IPR047650">
    <property type="entry name" value="Transpos_IS110"/>
</dbReference>
<feature type="domain" description="Transposase IS116/IS110/IS902 C-terminal" evidence="2">
    <location>
        <begin position="197"/>
        <end position="281"/>
    </location>
</feature>
<protein>
    <submittedName>
        <fullName evidence="3">Uncharacterized protein</fullName>
    </submittedName>
</protein>
<dbReference type="HOGENOM" id="CLU_036902_5_0_6"/>
<evidence type="ECO:0000313" key="4">
    <source>
        <dbReference type="Proteomes" id="UP000011864"/>
    </source>
</evidence>